<name>A0A7J7EP75_DICBM</name>
<sequence length="278" mass="29411">MFRVRLGEKEAHIWATKDKCRSSDSCSHLLTCQEAHVSLSPGPGQVKTGVELTCPKVTQEPAPLEKPNGNLPPETLGSNPGGVLVWQNDLVRSGGIVAITAVLAITIYYCDLLYCFDEPLCRLCLPGTWGQRRTLRSCCAYYHYFDVSPPRAVQSLDGTNEGGYLSVTGRRWVWGGVRPGASAQHRAGRVGSLPVGVRSPAGARSRPGAARILPLAVALAAAAAASWARGPPGALRPGQGCAALGRCCPGREPTCAARGPPRCFCDRACGAGRDCCED</sequence>
<evidence type="ECO:0000313" key="1">
    <source>
        <dbReference type="EMBL" id="KAF5917441.1"/>
    </source>
</evidence>
<reference evidence="1 2" key="1">
    <citation type="journal article" date="2020" name="Mol. Biol. Evol.">
        <title>Interspecific Gene Flow and the Evolution of Specialization in Black and White Rhinoceros.</title>
        <authorList>
            <person name="Moodley Y."/>
            <person name="Westbury M.V."/>
            <person name="Russo I.M."/>
            <person name="Gopalakrishnan S."/>
            <person name="Rakotoarivelo A."/>
            <person name="Olsen R.A."/>
            <person name="Prost S."/>
            <person name="Tunstall T."/>
            <person name="Ryder O.A."/>
            <person name="Dalen L."/>
            <person name="Bruford M.W."/>
        </authorList>
    </citation>
    <scope>NUCLEOTIDE SEQUENCE [LARGE SCALE GENOMIC DNA]</scope>
    <source>
        <strain evidence="1">SBR-YM</strain>
        <tissue evidence="1">Skin</tissue>
    </source>
</reference>
<evidence type="ECO:0000313" key="2">
    <source>
        <dbReference type="Proteomes" id="UP000551758"/>
    </source>
</evidence>
<dbReference type="Proteomes" id="UP000551758">
    <property type="component" value="Unassembled WGS sequence"/>
</dbReference>
<organism evidence="1 2">
    <name type="scientific">Diceros bicornis minor</name>
    <name type="common">South-central black rhinoceros</name>
    <dbReference type="NCBI Taxonomy" id="77932"/>
    <lineage>
        <taxon>Eukaryota</taxon>
        <taxon>Metazoa</taxon>
        <taxon>Chordata</taxon>
        <taxon>Craniata</taxon>
        <taxon>Vertebrata</taxon>
        <taxon>Euteleostomi</taxon>
        <taxon>Mammalia</taxon>
        <taxon>Eutheria</taxon>
        <taxon>Laurasiatheria</taxon>
        <taxon>Perissodactyla</taxon>
        <taxon>Rhinocerotidae</taxon>
        <taxon>Diceros</taxon>
    </lineage>
</organism>
<comment type="caution">
    <text evidence="1">The sequence shown here is derived from an EMBL/GenBank/DDBJ whole genome shotgun (WGS) entry which is preliminary data.</text>
</comment>
<proteinExistence type="predicted"/>
<protein>
    <recommendedName>
        <fullName evidence="3">SMB domain-containing protein</fullName>
    </recommendedName>
</protein>
<evidence type="ECO:0008006" key="3">
    <source>
        <dbReference type="Google" id="ProtNLM"/>
    </source>
</evidence>
<accession>A0A7J7EP75</accession>
<dbReference type="AlphaFoldDB" id="A0A7J7EP75"/>
<gene>
    <name evidence="1" type="ORF">HPG69_017332</name>
</gene>
<dbReference type="EMBL" id="JACDTQ010002544">
    <property type="protein sequence ID" value="KAF5917441.1"/>
    <property type="molecule type" value="Genomic_DNA"/>
</dbReference>
<keyword evidence="2" id="KW-1185">Reference proteome</keyword>